<dbReference type="InterPro" id="IPR028098">
    <property type="entry name" value="Glyco_trans_4-like_N"/>
</dbReference>
<dbReference type="PANTHER" id="PTHR12526:SF630">
    <property type="entry name" value="GLYCOSYLTRANSFERASE"/>
    <property type="match status" value="1"/>
</dbReference>
<feature type="domain" description="Glycosyltransferase subfamily 4-like N-terminal" evidence="2">
    <location>
        <begin position="3"/>
        <end position="147"/>
    </location>
</feature>
<protein>
    <submittedName>
        <fullName evidence="3">Glycosyltransferase family 4 protein</fullName>
    </submittedName>
</protein>
<dbReference type="InterPro" id="IPR001296">
    <property type="entry name" value="Glyco_trans_1"/>
</dbReference>
<dbReference type="SUPFAM" id="SSF53756">
    <property type="entry name" value="UDP-Glycosyltransferase/glycogen phosphorylase"/>
    <property type="match status" value="1"/>
</dbReference>
<feature type="domain" description="Glycosyl transferase family 1" evidence="1">
    <location>
        <begin position="185"/>
        <end position="340"/>
    </location>
</feature>
<reference evidence="3 4" key="1">
    <citation type="journal article" date="2021" name="Sci. Rep.">
        <title>The distribution of antibiotic resistance genes in chicken gut microbiota commensals.</title>
        <authorList>
            <person name="Juricova H."/>
            <person name="Matiasovicova J."/>
            <person name="Kubasova T."/>
            <person name="Cejkova D."/>
            <person name="Rychlik I."/>
        </authorList>
    </citation>
    <scope>NUCLEOTIDE SEQUENCE [LARGE SCALE GENOMIC DNA]</scope>
    <source>
        <strain evidence="3 4">An770</strain>
    </source>
</reference>
<accession>A0ABS2EKL0</accession>
<dbReference type="RefSeq" id="WP_204864743.1">
    <property type="nucleotide sequence ID" value="NZ_JACJKH010000041.1"/>
</dbReference>
<comment type="caution">
    <text evidence="3">The sequence shown here is derived from an EMBL/GenBank/DDBJ whole genome shotgun (WGS) entry which is preliminary data.</text>
</comment>
<evidence type="ECO:0000259" key="2">
    <source>
        <dbReference type="Pfam" id="PF13477"/>
    </source>
</evidence>
<sequence>MKRVLFLVNHDVVIYNFRRELVEELLKEECEVIISSPYGERIDLLKEMGCKYVPVKLDRHGKNPIDEIKLILYYIELIRTVKPNIIFSYTIKPNLYGAVAASICKVPIVVNITGLGSAVENPGKMQKLMILAYKLAFRKVQTVFVQNKENRKFFIDNHIAVDKLKLLPGSGVNLEQFHVLDYPSDDKVEFVFISRIMKEKGIDQYLEMAKYIKKKYPKTHFHICGFCEEEYENILKEYEKEGIITYHGLIMDVREVLSYTHCTVHPSYYPEGISNVLLESAASGRPLISTDRSGCREVIDDGVNGYIIPQRDTKALIEAVEKFLSLDNEKRRQMGLAGREKVRREFNRECVINAYLEQMSCVNEREI</sequence>
<evidence type="ECO:0000259" key="1">
    <source>
        <dbReference type="Pfam" id="PF00534"/>
    </source>
</evidence>
<dbReference type="Proteomes" id="UP000775686">
    <property type="component" value="Unassembled WGS sequence"/>
</dbReference>
<organism evidence="3 4">
    <name type="scientific">Drancourtella massiliensis</name>
    <dbReference type="NCBI Taxonomy" id="1632013"/>
    <lineage>
        <taxon>Bacteria</taxon>
        <taxon>Bacillati</taxon>
        <taxon>Bacillota</taxon>
        <taxon>Clostridia</taxon>
        <taxon>Eubacteriales</taxon>
        <taxon>Oscillospiraceae</taxon>
        <taxon>Drancourtella</taxon>
    </lineage>
</organism>
<proteinExistence type="predicted"/>
<dbReference type="PANTHER" id="PTHR12526">
    <property type="entry name" value="GLYCOSYLTRANSFERASE"/>
    <property type="match status" value="1"/>
</dbReference>
<dbReference type="CDD" id="cd03808">
    <property type="entry name" value="GT4_CapM-like"/>
    <property type="match status" value="1"/>
</dbReference>
<keyword evidence="4" id="KW-1185">Reference proteome</keyword>
<dbReference type="Pfam" id="PF13477">
    <property type="entry name" value="Glyco_trans_4_2"/>
    <property type="match status" value="1"/>
</dbReference>
<evidence type="ECO:0000313" key="4">
    <source>
        <dbReference type="Proteomes" id="UP000775686"/>
    </source>
</evidence>
<dbReference type="Pfam" id="PF00534">
    <property type="entry name" value="Glycos_transf_1"/>
    <property type="match status" value="1"/>
</dbReference>
<name>A0ABS2EKL0_9FIRM</name>
<evidence type="ECO:0000313" key="3">
    <source>
        <dbReference type="EMBL" id="MBM6745578.1"/>
    </source>
</evidence>
<dbReference type="EMBL" id="JACJKH010000041">
    <property type="protein sequence ID" value="MBM6745578.1"/>
    <property type="molecule type" value="Genomic_DNA"/>
</dbReference>
<gene>
    <name evidence="3" type="ORF">H6A32_15005</name>
</gene>
<dbReference type="Gene3D" id="3.40.50.2000">
    <property type="entry name" value="Glycogen Phosphorylase B"/>
    <property type="match status" value="2"/>
</dbReference>